<proteinExistence type="predicted"/>
<keyword evidence="3" id="KW-1185">Reference proteome</keyword>
<dbReference type="Proteomes" id="UP000006591">
    <property type="component" value="Chromosome 6"/>
</dbReference>
<evidence type="ECO:0000256" key="1">
    <source>
        <dbReference type="SAM" id="MobiDB-lite"/>
    </source>
</evidence>
<dbReference type="HOGENOM" id="CLU_2175083_0_0_1"/>
<dbReference type="AlphaFoldDB" id="A0A0E0HR71"/>
<name>A0A0E0HR71_ORYNI</name>
<sequence>MSTPPEQSASQSNVQMAAILDELKKINITLQEHSTAIKSLESSKGIMRPLPSPTPHAETHGHKCKRLFWLGTPFADDDHNATPEANDDPGISLYALSGVRRCNSASRSTA</sequence>
<dbReference type="Gramene" id="ONIVA06G18530.1">
    <property type="protein sequence ID" value="ONIVA06G18530.1"/>
    <property type="gene ID" value="ONIVA06G18530"/>
</dbReference>
<protein>
    <submittedName>
        <fullName evidence="2">Uncharacterized protein</fullName>
    </submittedName>
</protein>
<reference evidence="2" key="2">
    <citation type="submission" date="2018-04" db="EMBL/GenBank/DDBJ databases">
        <title>OnivRS2 (Oryza nivara Reference Sequence Version 2).</title>
        <authorList>
            <person name="Zhang J."/>
            <person name="Kudrna D."/>
            <person name="Lee S."/>
            <person name="Talag J."/>
            <person name="Rajasekar S."/>
            <person name="Welchert J."/>
            <person name="Hsing Y.-I."/>
            <person name="Wing R.A."/>
        </authorList>
    </citation>
    <scope>NUCLEOTIDE SEQUENCE [LARGE SCALE GENOMIC DNA]</scope>
    <source>
        <strain evidence="2">SL10</strain>
    </source>
</reference>
<organism evidence="2">
    <name type="scientific">Oryza nivara</name>
    <name type="common">Indian wild rice</name>
    <name type="synonym">Oryza sativa f. spontanea</name>
    <dbReference type="NCBI Taxonomy" id="4536"/>
    <lineage>
        <taxon>Eukaryota</taxon>
        <taxon>Viridiplantae</taxon>
        <taxon>Streptophyta</taxon>
        <taxon>Embryophyta</taxon>
        <taxon>Tracheophyta</taxon>
        <taxon>Spermatophyta</taxon>
        <taxon>Magnoliopsida</taxon>
        <taxon>Liliopsida</taxon>
        <taxon>Poales</taxon>
        <taxon>Poaceae</taxon>
        <taxon>BOP clade</taxon>
        <taxon>Oryzoideae</taxon>
        <taxon>Oryzeae</taxon>
        <taxon>Oryzinae</taxon>
        <taxon>Oryza</taxon>
    </lineage>
</organism>
<dbReference type="EnsemblPlants" id="ONIVA06G18530.1">
    <property type="protein sequence ID" value="ONIVA06G18530.1"/>
    <property type="gene ID" value="ONIVA06G18530"/>
</dbReference>
<feature type="region of interest" description="Disordered" evidence="1">
    <location>
        <begin position="40"/>
        <end position="61"/>
    </location>
</feature>
<accession>A0A0E0HR71</accession>
<reference evidence="2" key="1">
    <citation type="submission" date="2015-04" db="UniProtKB">
        <authorList>
            <consortium name="EnsemblPlants"/>
        </authorList>
    </citation>
    <scope>IDENTIFICATION</scope>
    <source>
        <strain evidence="2">SL10</strain>
    </source>
</reference>
<evidence type="ECO:0000313" key="3">
    <source>
        <dbReference type="Proteomes" id="UP000006591"/>
    </source>
</evidence>
<evidence type="ECO:0000313" key="2">
    <source>
        <dbReference type="EnsemblPlants" id="ONIVA06G18530.1"/>
    </source>
</evidence>